<dbReference type="SMR" id="A0A015NGR5"/>
<dbReference type="GO" id="GO:0005788">
    <property type="term" value="C:endoplasmic reticulum lumen"/>
    <property type="evidence" value="ECO:0007669"/>
    <property type="project" value="UniProtKB-SubCell"/>
</dbReference>
<dbReference type="OrthoDB" id="427280at2759"/>
<evidence type="ECO:0000256" key="1">
    <source>
        <dbReference type="ARBA" id="ARBA00001182"/>
    </source>
</evidence>
<comment type="subcellular location">
    <subcellularLocation>
        <location evidence="2">Endoplasmic reticulum lumen</location>
    </subcellularLocation>
</comment>
<feature type="chain" id="PRO_5001477081" description="protein disulfide-isomerase" evidence="7">
    <location>
        <begin position="27"/>
        <end position="442"/>
    </location>
</feature>
<dbReference type="Gene3D" id="3.40.30.10">
    <property type="entry name" value="Glutaredoxin"/>
    <property type="match status" value="3"/>
</dbReference>
<dbReference type="PRINTS" id="PR00421">
    <property type="entry name" value="THIOREDOXIN"/>
</dbReference>
<feature type="domain" description="Thioredoxin" evidence="8">
    <location>
        <begin position="15"/>
        <end position="153"/>
    </location>
</feature>
<accession>A0A015NGR5</accession>
<dbReference type="PROSITE" id="PS00194">
    <property type="entry name" value="THIOREDOXIN_1"/>
    <property type="match status" value="1"/>
</dbReference>
<dbReference type="GO" id="GO:0034976">
    <property type="term" value="P:response to endoplasmic reticulum stress"/>
    <property type="evidence" value="ECO:0007669"/>
    <property type="project" value="TreeGrafter"/>
</dbReference>
<dbReference type="InterPro" id="IPR057305">
    <property type="entry name" value="Thioredox_PDIA6_C"/>
</dbReference>
<evidence type="ECO:0000256" key="2">
    <source>
        <dbReference type="ARBA" id="ARBA00004319"/>
    </source>
</evidence>
<dbReference type="EMBL" id="JEMT01008995">
    <property type="protein sequence ID" value="EXX78553.1"/>
    <property type="molecule type" value="Genomic_DNA"/>
</dbReference>
<dbReference type="GO" id="GO:0015035">
    <property type="term" value="F:protein-disulfide reductase activity"/>
    <property type="evidence" value="ECO:0007669"/>
    <property type="project" value="TreeGrafter"/>
</dbReference>
<evidence type="ECO:0000256" key="3">
    <source>
        <dbReference type="ARBA" id="ARBA00012723"/>
    </source>
</evidence>
<keyword evidence="4" id="KW-1015">Disulfide bond</keyword>
<evidence type="ECO:0000256" key="4">
    <source>
        <dbReference type="ARBA" id="ARBA00023157"/>
    </source>
</evidence>
<dbReference type="OMA" id="NHVKRAT"/>
<dbReference type="Pfam" id="PF00085">
    <property type="entry name" value="Thioredoxin"/>
    <property type="match status" value="1"/>
</dbReference>
<comment type="catalytic activity">
    <reaction evidence="1">
        <text>Catalyzes the rearrangement of -S-S- bonds in proteins.</text>
        <dbReference type="EC" id="5.3.4.1"/>
    </reaction>
</comment>
<evidence type="ECO:0000313" key="10">
    <source>
        <dbReference type="Proteomes" id="UP000022910"/>
    </source>
</evidence>
<organism evidence="9 10">
    <name type="scientific">Rhizophagus irregularis (strain DAOM 197198w)</name>
    <name type="common">Glomus intraradices</name>
    <dbReference type="NCBI Taxonomy" id="1432141"/>
    <lineage>
        <taxon>Eukaryota</taxon>
        <taxon>Fungi</taxon>
        <taxon>Fungi incertae sedis</taxon>
        <taxon>Mucoromycota</taxon>
        <taxon>Glomeromycotina</taxon>
        <taxon>Glomeromycetes</taxon>
        <taxon>Glomerales</taxon>
        <taxon>Glomeraceae</taxon>
        <taxon>Rhizophagus</taxon>
    </lineage>
</organism>
<comment type="caution">
    <text evidence="9">The sequence shown here is derived from an EMBL/GenBank/DDBJ whole genome shotgun (WGS) entry which is preliminary data.</text>
</comment>
<sequence length="442" mass="50888">MIHYSMKTLLTVTFLLLFVSLPCILALYDPNGPVTLVTEKNFRDEVLLTEQVVLVEFFAPWCGHCKNLAPEYKKAAENLKGLVKVAAIDCDDQSNRNVCSAYDVKGFPTIKLFPSQAVPDKKNPGSFLKKPKDYNGARTVKAIVEFALSEIPSFVQPISDKNPTKKTLTMDEFLAKDNKTLSKIILFTNKEKTTHLYKALSVEFHNRLLLGEVRQKESEVIERFNIKKFPTLIAIDKQTGESTEYTAEKFNYDNLAKFLNKFALPKTKPYSEEKKEKKKEPEIEIEPYNPEIINANSQEIFDKECLSKPTGLCIFTFLPLESEFEESIKEHESNIQILKTVKEKLHQEFGNSIYLRFLWFNSIDRGSKKLIQDFKLADVFPALMVLNPNRKVYKPYLGPFDEEGIEKFLKDVVKGKVKSYGYNFNVTLNKDDEKKEHKKDEL</sequence>
<evidence type="ECO:0000313" key="9">
    <source>
        <dbReference type="EMBL" id="EXX78553.1"/>
    </source>
</evidence>
<keyword evidence="6" id="KW-0676">Redox-active center</keyword>
<keyword evidence="10" id="KW-1185">Reference proteome</keyword>
<dbReference type="EC" id="5.3.4.1" evidence="3"/>
<dbReference type="AlphaFoldDB" id="A0A015NGR5"/>
<dbReference type="HOGENOM" id="CLU_030577_0_0_1"/>
<name>A0A015NGR5_RHIIW</name>
<dbReference type="Pfam" id="PF24541">
    <property type="entry name" value="Thioredox_PDIA6_C"/>
    <property type="match status" value="1"/>
</dbReference>
<dbReference type="SUPFAM" id="SSF52833">
    <property type="entry name" value="Thioredoxin-like"/>
    <property type="match status" value="3"/>
</dbReference>
<evidence type="ECO:0000256" key="5">
    <source>
        <dbReference type="ARBA" id="ARBA00023235"/>
    </source>
</evidence>
<dbReference type="InterPro" id="IPR017937">
    <property type="entry name" value="Thioredoxin_CS"/>
</dbReference>
<feature type="signal peptide" evidence="7">
    <location>
        <begin position="1"/>
        <end position="26"/>
    </location>
</feature>
<protein>
    <recommendedName>
        <fullName evidence="3">protein disulfide-isomerase</fullName>
        <ecNumber evidence="3">5.3.4.1</ecNumber>
    </recommendedName>
</protein>
<evidence type="ECO:0000256" key="7">
    <source>
        <dbReference type="SAM" id="SignalP"/>
    </source>
</evidence>
<dbReference type="InterPro" id="IPR036249">
    <property type="entry name" value="Thioredoxin-like_sf"/>
</dbReference>
<keyword evidence="7" id="KW-0732">Signal</keyword>
<proteinExistence type="predicted"/>
<dbReference type="GO" id="GO:0003756">
    <property type="term" value="F:protein disulfide isomerase activity"/>
    <property type="evidence" value="ECO:0007669"/>
    <property type="project" value="UniProtKB-EC"/>
</dbReference>
<keyword evidence="5 9" id="KW-0413">Isomerase</keyword>
<reference evidence="9 10" key="1">
    <citation type="submission" date="2014-02" db="EMBL/GenBank/DDBJ databases">
        <title>Single nucleus genome sequencing reveals high similarity among nuclei of an endomycorrhizal fungus.</title>
        <authorList>
            <person name="Lin K."/>
            <person name="Geurts R."/>
            <person name="Zhang Z."/>
            <person name="Limpens E."/>
            <person name="Saunders D.G."/>
            <person name="Mu D."/>
            <person name="Pang E."/>
            <person name="Cao H."/>
            <person name="Cha H."/>
            <person name="Lin T."/>
            <person name="Zhou Q."/>
            <person name="Shang Y."/>
            <person name="Li Y."/>
            <person name="Ivanov S."/>
            <person name="Sharma T."/>
            <person name="Velzen R.V."/>
            <person name="Ruijter N.D."/>
            <person name="Aanen D.K."/>
            <person name="Win J."/>
            <person name="Kamoun S."/>
            <person name="Bisseling T."/>
            <person name="Huang S."/>
        </authorList>
    </citation>
    <scope>NUCLEOTIDE SEQUENCE [LARGE SCALE GENOMIC DNA]</scope>
    <source>
        <strain evidence="10">DAOM197198w</strain>
    </source>
</reference>
<dbReference type="PROSITE" id="PS51352">
    <property type="entry name" value="THIOREDOXIN_2"/>
    <property type="match status" value="1"/>
</dbReference>
<gene>
    <name evidence="9" type="ORF">RirG_013970</name>
</gene>
<dbReference type="Proteomes" id="UP000022910">
    <property type="component" value="Unassembled WGS sequence"/>
</dbReference>
<dbReference type="InterPro" id="IPR013766">
    <property type="entry name" value="Thioredoxin_domain"/>
</dbReference>
<dbReference type="STRING" id="1432141.A0A015NGR5"/>
<evidence type="ECO:0000256" key="6">
    <source>
        <dbReference type="ARBA" id="ARBA00023284"/>
    </source>
</evidence>
<dbReference type="PANTHER" id="PTHR45815">
    <property type="entry name" value="PROTEIN DISULFIDE-ISOMERASE A6"/>
    <property type="match status" value="1"/>
</dbReference>
<evidence type="ECO:0000259" key="8">
    <source>
        <dbReference type="PROSITE" id="PS51352"/>
    </source>
</evidence>
<dbReference type="PANTHER" id="PTHR45815:SF3">
    <property type="entry name" value="PROTEIN DISULFIDE-ISOMERASE A6"/>
    <property type="match status" value="1"/>
</dbReference>